<dbReference type="InterPro" id="IPR021866">
    <property type="entry name" value="SpoIIAA-like"/>
</dbReference>
<dbReference type="Pfam" id="PF11964">
    <property type="entry name" value="SpoIIAA-like"/>
    <property type="match status" value="1"/>
</dbReference>
<sequence>MLERARDAPAGIDVGTAIGTVSKDDYQQVVEPLLDDARRNGRRLRILCEIGPQFTSFTPVAAWEDLKAGMGAIRLFEGCVVVTDVGWIRESTRLTSAHPRELARAPVDRPQLGTRWAPGVGSGPVASVSSRTASHGEPGQVW</sequence>
<evidence type="ECO:0008006" key="4">
    <source>
        <dbReference type="Google" id="ProtNLM"/>
    </source>
</evidence>
<name>A0ABN3TRN5_9ACTN</name>
<proteinExistence type="predicted"/>
<dbReference type="Gene3D" id="3.40.50.10600">
    <property type="entry name" value="SpoIIaa-like domains"/>
    <property type="match status" value="1"/>
</dbReference>
<evidence type="ECO:0000256" key="1">
    <source>
        <dbReference type="SAM" id="MobiDB-lite"/>
    </source>
</evidence>
<dbReference type="SUPFAM" id="SSF52091">
    <property type="entry name" value="SpoIIaa-like"/>
    <property type="match status" value="1"/>
</dbReference>
<comment type="caution">
    <text evidence="2">The sequence shown here is derived from an EMBL/GenBank/DDBJ whole genome shotgun (WGS) entry which is preliminary data.</text>
</comment>
<dbReference type="RefSeq" id="WP_344435383.1">
    <property type="nucleotide sequence ID" value="NZ_BAAASL010000009.1"/>
</dbReference>
<feature type="region of interest" description="Disordered" evidence="1">
    <location>
        <begin position="101"/>
        <end position="142"/>
    </location>
</feature>
<dbReference type="EMBL" id="BAAASL010000009">
    <property type="protein sequence ID" value="GAA2716382.1"/>
    <property type="molecule type" value="Genomic_DNA"/>
</dbReference>
<evidence type="ECO:0000313" key="2">
    <source>
        <dbReference type="EMBL" id="GAA2716382.1"/>
    </source>
</evidence>
<keyword evidence="3" id="KW-1185">Reference proteome</keyword>
<protein>
    <recommendedName>
        <fullName evidence="4">EAL domain-containing protein</fullName>
    </recommendedName>
</protein>
<feature type="compositionally biased region" description="Low complexity" evidence="1">
    <location>
        <begin position="117"/>
        <end position="130"/>
    </location>
</feature>
<organism evidence="2 3">
    <name type="scientific">Streptomyces luteosporeus</name>
    <dbReference type="NCBI Taxonomy" id="173856"/>
    <lineage>
        <taxon>Bacteria</taxon>
        <taxon>Bacillati</taxon>
        <taxon>Actinomycetota</taxon>
        <taxon>Actinomycetes</taxon>
        <taxon>Kitasatosporales</taxon>
        <taxon>Streptomycetaceae</taxon>
        <taxon>Streptomyces</taxon>
    </lineage>
</organism>
<dbReference type="Proteomes" id="UP001500886">
    <property type="component" value="Unassembled WGS sequence"/>
</dbReference>
<reference evidence="2 3" key="1">
    <citation type="journal article" date="2019" name="Int. J. Syst. Evol. Microbiol.">
        <title>The Global Catalogue of Microorganisms (GCM) 10K type strain sequencing project: providing services to taxonomists for standard genome sequencing and annotation.</title>
        <authorList>
            <consortium name="The Broad Institute Genomics Platform"/>
            <consortium name="The Broad Institute Genome Sequencing Center for Infectious Disease"/>
            <person name="Wu L."/>
            <person name="Ma J."/>
        </authorList>
    </citation>
    <scope>NUCLEOTIDE SEQUENCE [LARGE SCALE GENOMIC DNA]</scope>
    <source>
        <strain evidence="2 3">JCM 4542</strain>
    </source>
</reference>
<accession>A0ABN3TRN5</accession>
<gene>
    <name evidence="2" type="ORF">GCM10010315_27350</name>
</gene>
<evidence type="ECO:0000313" key="3">
    <source>
        <dbReference type="Proteomes" id="UP001500886"/>
    </source>
</evidence>
<dbReference type="InterPro" id="IPR036513">
    <property type="entry name" value="STAS_dom_sf"/>
</dbReference>
<dbReference type="InterPro" id="IPR038396">
    <property type="entry name" value="SpoIIAA-like_sf"/>
</dbReference>